<evidence type="ECO:0000256" key="5">
    <source>
        <dbReference type="ARBA" id="ARBA00022553"/>
    </source>
</evidence>
<comment type="catalytic activity">
    <reaction evidence="1">
        <text>ATP + protein L-histidine = ADP + protein N-phospho-L-histidine.</text>
        <dbReference type="EC" id="2.7.13.3"/>
    </reaction>
</comment>
<dbReference type="SUPFAM" id="SSF55874">
    <property type="entry name" value="ATPase domain of HSP90 chaperone/DNA topoisomerase II/histidine kinase"/>
    <property type="match status" value="1"/>
</dbReference>
<comment type="caution">
    <text evidence="15">The sequence shown here is derived from an EMBL/GenBank/DDBJ whole genome shotgun (WGS) entry which is preliminary data.</text>
</comment>
<dbReference type="CDD" id="cd00082">
    <property type="entry name" value="HisKA"/>
    <property type="match status" value="1"/>
</dbReference>
<reference evidence="15 16" key="1">
    <citation type="submission" date="2019-10" db="EMBL/GenBank/DDBJ databases">
        <title>A soil myxobacterium in the family Polyangiaceae.</title>
        <authorList>
            <person name="Li Y."/>
            <person name="Wang J."/>
        </authorList>
    </citation>
    <scope>NUCLEOTIDE SEQUENCE [LARGE SCALE GENOMIC DNA]</scope>
    <source>
        <strain evidence="15 16">DSM 14734</strain>
    </source>
</reference>
<evidence type="ECO:0000256" key="9">
    <source>
        <dbReference type="ARBA" id="ARBA00022840"/>
    </source>
</evidence>
<dbReference type="InterPro" id="IPR003661">
    <property type="entry name" value="HisK_dim/P_dom"/>
</dbReference>
<dbReference type="InterPro" id="IPR036097">
    <property type="entry name" value="HisK_dim/P_sf"/>
</dbReference>
<dbReference type="Proteomes" id="UP000440224">
    <property type="component" value="Unassembled WGS sequence"/>
</dbReference>
<keyword evidence="7" id="KW-0547">Nucleotide-binding</keyword>
<gene>
    <name evidence="15" type="ORF">GF068_12385</name>
</gene>
<evidence type="ECO:0000256" key="12">
    <source>
        <dbReference type="SAM" id="MobiDB-lite"/>
    </source>
</evidence>
<feature type="transmembrane region" description="Helical" evidence="13">
    <location>
        <begin position="12"/>
        <end position="39"/>
    </location>
</feature>
<keyword evidence="8 15" id="KW-0418">Kinase</keyword>
<evidence type="ECO:0000256" key="4">
    <source>
        <dbReference type="ARBA" id="ARBA00022475"/>
    </source>
</evidence>
<evidence type="ECO:0000256" key="11">
    <source>
        <dbReference type="ARBA" id="ARBA00023136"/>
    </source>
</evidence>
<dbReference type="InterPro" id="IPR004358">
    <property type="entry name" value="Sig_transdc_His_kin-like_C"/>
</dbReference>
<dbReference type="Gene3D" id="1.10.287.130">
    <property type="match status" value="1"/>
</dbReference>
<evidence type="ECO:0000256" key="3">
    <source>
        <dbReference type="ARBA" id="ARBA00012438"/>
    </source>
</evidence>
<dbReference type="FunFam" id="3.30.565.10:FF:000023">
    <property type="entry name" value="PAS domain-containing sensor histidine kinase"/>
    <property type="match status" value="1"/>
</dbReference>
<protein>
    <recommendedName>
        <fullName evidence="3">histidine kinase</fullName>
        <ecNumber evidence="3">2.7.13.3</ecNumber>
    </recommendedName>
</protein>
<dbReference type="SUPFAM" id="SSF47384">
    <property type="entry name" value="Homodimeric domain of signal transducing histidine kinase"/>
    <property type="match status" value="1"/>
</dbReference>
<feature type="domain" description="Histidine kinase" evidence="14">
    <location>
        <begin position="262"/>
        <end position="478"/>
    </location>
</feature>
<keyword evidence="6" id="KW-0808">Transferase</keyword>
<dbReference type="RefSeq" id="WP_338046351.1">
    <property type="nucleotide sequence ID" value="NZ_WJIE01000003.1"/>
</dbReference>
<dbReference type="GO" id="GO:0009927">
    <property type="term" value="F:histidine phosphotransfer kinase activity"/>
    <property type="evidence" value="ECO:0007669"/>
    <property type="project" value="TreeGrafter"/>
</dbReference>
<evidence type="ECO:0000313" key="16">
    <source>
        <dbReference type="Proteomes" id="UP000440224"/>
    </source>
</evidence>
<dbReference type="InterPro" id="IPR003594">
    <property type="entry name" value="HATPase_dom"/>
</dbReference>
<dbReference type="PANTHER" id="PTHR43047">
    <property type="entry name" value="TWO-COMPONENT HISTIDINE PROTEIN KINASE"/>
    <property type="match status" value="1"/>
</dbReference>
<keyword evidence="5" id="KW-0597">Phosphoprotein</keyword>
<accession>A0A6N7PQU1</accession>
<organism evidence="15 16">
    <name type="scientific">Polyangium spumosum</name>
    <dbReference type="NCBI Taxonomy" id="889282"/>
    <lineage>
        <taxon>Bacteria</taxon>
        <taxon>Pseudomonadati</taxon>
        <taxon>Myxococcota</taxon>
        <taxon>Polyangia</taxon>
        <taxon>Polyangiales</taxon>
        <taxon>Polyangiaceae</taxon>
        <taxon>Polyangium</taxon>
    </lineage>
</organism>
<dbReference type="AlphaFoldDB" id="A0A6N7PQU1"/>
<keyword evidence="10" id="KW-0902">Two-component regulatory system</keyword>
<keyword evidence="16" id="KW-1185">Reference proteome</keyword>
<evidence type="ECO:0000256" key="13">
    <source>
        <dbReference type="SAM" id="Phobius"/>
    </source>
</evidence>
<keyword evidence="13" id="KW-0812">Transmembrane</keyword>
<sequence>MRRFSLRRFRGSLPLLPVAPVLVLVIGIATAFAIALLGITQLRRISDDASSLRAAAIAGTLAARMRVATVEERPEIVGRAARRSGTELLLVEQGGQILVDESFGPPNKAEVQRLLAAGSGETRTALGRVRFAARPLDPPLDGITVLAFVSAPSPPPGYVPLVNAVAALTVLLLGVAVSVAVAFTKQLRDDVDYVRERIVDMARPDAAPTGEPIPLRSLDQVGVLTAAFNLLVTRFAAAERSYRADLQQASEMDKERSAFLAGLSHELRTPLNAILGFAHVLESEVDGPLSDEARESLAVIRTSGEHLRQLIDDILELSALETGTLQLSRGPVDVRQIAEQVVREATATIKRKPLRLEVTGESRLYAYADKRRVRQIITNLVSNAVKFTAHGSVTVQIEARGSFVKIEVRDTGPGIPREQTAAIFEEYRQLGDAQSRRRGTGLGLAITKRLVQMHGGTIDVSSEMGRGSTFTATLPHLADPGTIVESSSDSRVIDLSSDPPPRPARLLDSMTPPPMPLPRRERDR</sequence>
<dbReference type="Gene3D" id="3.30.565.10">
    <property type="entry name" value="Histidine kinase-like ATPase, C-terminal domain"/>
    <property type="match status" value="1"/>
</dbReference>
<feature type="region of interest" description="Disordered" evidence="12">
    <location>
        <begin position="472"/>
        <end position="524"/>
    </location>
</feature>
<dbReference type="CDD" id="cd16922">
    <property type="entry name" value="HATPase_EvgS-ArcB-TorS-like"/>
    <property type="match status" value="1"/>
</dbReference>
<dbReference type="InterPro" id="IPR036890">
    <property type="entry name" value="HATPase_C_sf"/>
</dbReference>
<keyword evidence="9" id="KW-0067">ATP-binding</keyword>
<dbReference type="GO" id="GO:0005524">
    <property type="term" value="F:ATP binding"/>
    <property type="evidence" value="ECO:0007669"/>
    <property type="project" value="UniProtKB-KW"/>
</dbReference>
<name>A0A6N7PQU1_9BACT</name>
<evidence type="ECO:0000256" key="8">
    <source>
        <dbReference type="ARBA" id="ARBA00022777"/>
    </source>
</evidence>
<feature type="compositionally biased region" description="Low complexity" evidence="12">
    <location>
        <begin position="486"/>
        <end position="497"/>
    </location>
</feature>
<dbReference type="GO" id="GO:0000155">
    <property type="term" value="F:phosphorelay sensor kinase activity"/>
    <property type="evidence" value="ECO:0007669"/>
    <property type="project" value="InterPro"/>
</dbReference>
<dbReference type="GO" id="GO:0005886">
    <property type="term" value="C:plasma membrane"/>
    <property type="evidence" value="ECO:0007669"/>
    <property type="project" value="UniProtKB-SubCell"/>
</dbReference>
<evidence type="ECO:0000256" key="7">
    <source>
        <dbReference type="ARBA" id="ARBA00022741"/>
    </source>
</evidence>
<evidence type="ECO:0000313" key="15">
    <source>
        <dbReference type="EMBL" id="MRG92720.1"/>
    </source>
</evidence>
<keyword evidence="11 13" id="KW-0472">Membrane</keyword>
<evidence type="ECO:0000256" key="6">
    <source>
        <dbReference type="ARBA" id="ARBA00022679"/>
    </source>
</evidence>
<dbReference type="EMBL" id="WJIE01000003">
    <property type="protein sequence ID" value="MRG92720.1"/>
    <property type="molecule type" value="Genomic_DNA"/>
</dbReference>
<keyword evidence="13" id="KW-1133">Transmembrane helix</keyword>
<dbReference type="PANTHER" id="PTHR43047:SF72">
    <property type="entry name" value="OSMOSENSING HISTIDINE PROTEIN KINASE SLN1"/>
    <property type="match status" value="1"/>
</dbReference>
<dbReference type="Pfam" id="PF02518">
    <property type="entry name" value="HATPase_c"/>
    <property type="match status" value="1"/>
</dbReference>
<dbReference type="EC" id="2.7.13.3" evidence="3"/>
<comment type="subcellular location">
    <subcellularLocation>
        <location evidence="2">Cell membrane</location>
    </subcellularLocation>
</comment>
<dbReference type="Pfam" id="PF00512">
    <property type="entry name" value="HisKA"/>
    <property type="match status" value="1"/>
</dbReference>
<proteinExistence type="predicted"/>
<keyword evidence="4" id="KW-1003">Cell membrane</keyword>
<dbReference type="SMART" id="SM00388">
    <property type="entry name" value="HisKA"/>
    <property type="match status" value="1"/>
</dbReference>
<evidence type="ECO:0000256" key="1">
    <source>
        <dbReference type="ARBA" id="ARBA00000085"/>
    </source>
</evidence>
<evidence type="ECO:0000259" key="14">
    <source>
        <dbReference type="PROSITE" id="PS50109"/>
    </source>
</evidence>
<dbReference type="PROSITE" id="PS50109">
    <property type="entry name" value="HIS_KIN"/>
    <property type="match status" value="1"/>
</dbReference>
<dbReference type="InterPro" id="IPR005467">
    <property type="entry name" value="His_kinase_dom"/>
</dbReference>
<evidence type="ECO:0000256" key="10">
    <source>
        <dbReference type="ARBA" id="ARBA00023012"/>
    </source>
</evidence>
<dbReference type="PRINTS" id="PR00344">
    <property type="entry name" value="BCTRLSENSOR"/>
</dbReference>
<dbReference type="SMART" id="SM00387">
    <property type="entry name" value="HATPase_c"/>
    <property type="match status" value="1"/>
</dbReference>
<evidence type="ECO:0000256" key="2">
    <source>
        <dbReference type="ARBA" id="ARBA00004236"/>
    </source>
</evidence>